<feature type="transmembrane region" description="Helical" evidence="1">
    <location>
        <begin position="773"/>
        <end position="794"/>
    </location>
</feature>
<evidence type="ECO:0000313" key="3">
    <source>
        <dbReference type="Proteomes" id="UP000779233"/>
    </source>
</evidence>
<gene>
    <name evidence="2" type="ORF">PVW1_050008300</name>
</gene>
<keyword evidence="1" id="KW-0472">Membrane</keyword>
<name>A0A8S4HF11_PLAVI</name>
<sequence length="846" mass="100720">MDTFEKCDKRTDSSINDPKVSELLCKLEKIIDVWDTISETLSQGGIINTKFCDFLIYWLYDKLKDINFSVVDINKLYTKFQNKLNSGTTKDICFNFSNAEYYRKYVKAYDKDVIKNKKELYEFLDYYNLIKSKLNSETKNRDQYCNYIKYIFGVYTEMYNQYNSKDLEIYYKELTLFDDIFKKKNEELQFVEKNCPNRCLNLVFKANNKNLCPSTKEKPKESVQESTKPFKIPKTVLNEDYLKESTYIKSEDFLKDLALYKLYEALYTSYDFDDDTFICKSIQGKASYSRDFRFHCNNLKFILDHWENLHDIFKTHFDQKELCNYLNYWLHEKIVGHPFRKNISKLLFTAWDFMKPNKSKDDTCLPKSYHVSEKQFKKKKKLYDFLGYYKSISNILKTGQTLNVEQYCDYIKNNFGLYYVMENEDKCSNSSVYKDELASFKNLFSNELDKLKSKCPGKYLELFFEKEKTRKIANLPYGLETSLQSGSPLPTEGVKTSEGQLLQELPSYKKYAELNENKNIDKYCGDCNDILPLEKDNPGIYELCKKAVKNLHEVIKKGKCNEWGEYFAYWINDEKRKIINEHQKNIFENPIVKLDDVAYRVMNRLDHNDCRYFSSYAVSLDNWKEMKDLHGYFKNHSTISGCASDLTKSNCHLYCNYVKYISELYKKYLKDCCVYYYSANNVVERDCPSYFLCDKTYNPYALLSKLKCDDRPTREEIETVYDEAIIDRKVKLITEKYNRSYEPHTTQMQQIWQNLFQAYGALKTEPEYDSFRFNMSIAFGILGAFFTFFVFYKFTPFGAWINRKVTNERRITNYYENNVQDMLRNQSEHTGINPQSRRVRIAYHSA</sequence>
<protein>
    <submittedName>
        <fullName evidence="2">(malaria parasite P. vivax) hypothetical protein</fullName>
    </submittedName>
</protein>
<dbReference type="AlphaFoldDB" id="A0A8S4HF11"/>
<dbReference type="VEuPathDB" id="PlasmoDB:PVPAM_050010800"/>
<reference evidence="2" key="1">
    <citation type="submission" date="2021-09" db="EMBL/GenBank/DDBJ databases">
        <authorList>
            <consortium name="Pathogen Informatics"/>
        </authorList>
    </citation>
    <scope>NUCLEOTIDE SEQUENCE</scope>
    <source>
        <strain evidence="2">PvW1</strain>
    </source>
</reference>
<dbReference type="Proteomes" id="UP000779233">
    <property type="component" value="Unassembled WGS sequence"/>
</dbReference>
<proteinExistence type="predicted"/>
<evidence type="ECO:0000313" key="2">
    <source>
        <dbReference type="EMBL" id="CAG9479607.1"/>
    </source>
</evidence>
<keyword evidence="1" id="KW-0812">Transmembrane</keyword>
<keyword evidence="1" id="KW-1133">Transmembrane helix</keyword>
<dbReference type="EMBL" id="CAJZCX010000010">
    <property type="protein sequence ID" value="CAG9479607.1"/>
    <property type="molecule type" value="Genomic_DNA"/>
</dbReference>
<organism evidence="2 3">
    <name type="scientific">Plasmodium vivax</name>
    <name type="common">malaria parasite P. vivax</name>
    <dbReference type="NCBI Taxonomy" id="5855"/>
    <lineage>
        <taxon>Eukaryota</taxon>
        <taxon>Sar</taxon>
        <taxon>Alveolata</taxon>
        <taxon>Apicomplexa</taxon>
        <taxon>Aconoidasida</taxon>
        <taxon>Haemosporida</taxon>
        <taxon>Plasmodiidae</taxon>
        <taxon>Plasmodium</taxon>
        <taxon>Plasmodium (Plasmodium)</taxon>
    </lineage>
</organism>
<accession>A0A8S4HF11</accession>
<comment type="caution">
    <text evidence="2">The sequence shown here is derived from an EMBL/GenBank/DDBJ whole genome shotgun (WGS) entry which is preliminary data.</text>
</comment>
<dbReference type="InterPro" id="IPR008780">
    <property type="entry name" value="Plasmodium_Vir"/>
</dbReference>
<dbReference type="Pfam" id="PF05795">
    <property type="entry name" value="Plasmodium_Vir"/>
    <property type="match status" value="3"/>
</dbReference>
<evidence type="ECO:0000256" key="1">
    <source>
        <dbReference type="SAM" id="Phobius"/>
    </source>
</evidence>